<dbReference type="GO" id="GO:0004497">
    <property type="term" value="F:monooxygenase activity"/>
    <property type="evidence" value="ECO:0007669"/>
    <property type="project" value="InterPro"/>
</dbReference>
<organism evidence="7 8">
    <name type="scientific">Bdellovibrio bacteriovorus</name>
    <dbReference type="NCBI Taxonomy" id="959"/>
    <lineage>
        <taxon>Bacteria</taxon>
        <taxon>Pseudomonadati</taxon>
        <taxon>Bdellovibrionota</taxon>
        <taxon>Bdellovibrionia</taxon>
        <taxon>Bdellovibrionales</taxon>
        <taxon>Pseudobdellovibrionaceae</taxon>
        <taxon>Bdellovibrio</taxon>
    </lineage>
</organism>
<evidence type="ECO:0000256" key="3">
    <source>
        <dbReference type="ARBA" id="ARBA00022723"/>
    </source>
</evidence>
<dbReference type="OrthoDB" id="4168525at2"/>
<gene>
    <name evidence="7" type="ORF">AZI85_05445</name>
</gene>
<dbReference type="GO" id="GO:0005506">
    <property type="term" value="F:iron ion binding"/>
    <property type="evidence" value="ECO:0007669"/>
    <property type="project" value="InterPro"/>
</dbReference>
<keyword evidence="2 6" id="KW-0349">Heme</keyword>
<evidence type="ECO:0000313" key="7">
    <source>
        <dbReference type="EMBL" id="KYG63471.1"/>
    </source>
</evidence>
<evidence type="ECO:0000313" key="8">
    <source>
        <dbReference type="Proteomes" id="UP000075391"/>
    </source>
</evidence>
<dbReference type="SUPFAM" id="SSF48264">
    <property type="entry name" value="Cytochrome P450"/>
    <property type="match status" value="1"/>
</dbReference>
<dbReference type="CDD" id="cd11067">
    <property type="entry name" value="CYP152"/>
    <property type="match status" value="1"/>
</dbReference>
<dbReference type="RefSeq" id="WP_063243816.1">
    <property type="nucleotide sequence ID" value="NZ_CP168967.1"/>
</dbReference>
<evidence type="ECO:0000256" key="1">
    <source>
        <dbReference type="ARBA" id="ARBA00010617"/>
    </source>
</evidence>
<proteinExistence type="inferred from homology"/>
<dbReference type="InterPro" id="IPR001128">
    <property type="entry name" value="Cyt_P450"/>
</dbReference>
<comment type="caution">
    <text evidence="7">The sequence shown here is derived from an EMBL/GenBank/DDBJ whole genome shotgun (WGS) entry which is preliminary data.</text>
</comment>
<feature type="binding site" description="axial binding residue" evidence="6">
    <location>
        <position position="361"/>
    </location>
    <ligand>
        <name>heme</name>
        <dbReference type="ChEBI" id="CHEBI:30413"/>
    </ligand>
    <ligandPart>
        <name>Fe</name>
        <dbReference type="ChEBI" id="CHEBI:18248"/>
    </ligandPart>
</feature>
<dbReference type="InterPro" id="IPR002401">
    <property type="entry name" value="Cyt_P450_E_grp-I"/>
</dbReference>
<keyword evidence="4" id="KW-0560">Oxidoreductase</keyword>
<comment type="cofactor">
    <cofactor evidence="6">
        <name>heme</name>
        <dbReference type="ChEBI" id="CHEBI:30413"/>
    </cofactor>
</comment>
<dbReference type="PANTHER" id="PTHR24302:SF15">
    <property type="entry name" value="FATTY-ACID PEROXYGENASE"/>
    <property type="match status" value="1"/>
</dbReference>
<dbReference type="Proteomes" id="UP000075391">
    <property type="component" value="Unassembled WGS sequence"/>
</dbReference>
<dbReference type="Gene3D" id="1.10.630.10">
    <property type="entry name" value="Cytochrome P450"/>
    <property type="match status" value="1"/>
</dbReference>
<name>A0A150WIE4_BDEBC</name>
<comment type="similarity">
    <text evidence="1">Belongs to the cytochrome P450 family.</text>
</comment>
<dbReference type="PRINTS" id="PR00463">
    <property type="entry name" value="EP450I"/>
</dbReference>
<sequence length="427" mass="49231">MAYIPKAPQWDSTFEFLKNPYYFIQETCEALNTDIFQTRIGLRKTFCLTGVDAAKFFYNEENFIRKGAMPEPLQATLVGKGGVQGLDGKKHLHRKRMFLSFMTAASIQNLLQISERHWMKAIRDWQGQKSVRLYEQAQQILTLSVCEWTGVPVKHSELSEKTEILRSMFDDAGSFSRRHFRARARRKQAESWMGSLISEVREGKLKVGKDSALYTVANFKEEDGSLLPLRVAAVELLNLLRPTVAVSVFILFVAHALHYFPGHRTKISEDGKYAELFIQEVRRFYPFFPAIAAVAAKNLRWNNVAIPAGTRVLLDLNGINHDPILWQDPESFYPERFKKWDGSLYNFVPQGGGFQETNHRCPGEWITRELMKQAAHIFSKEILYRVPEQDLTLRLSRMPPIPGSHFVISDVQYKPKTQDDLRDLRNI</sequence>
<keyword evidence="5 6" id="KW-0408">Iron</keyword>
<accession>A0A150WIE4</accession>
<dbReference type="GO" id="GO:0020037">
    <property type="term" value="F:heme binding"/>
    <property type="evidence" value="ECO:0007669"/>
    <property type="project" value="InterPro"/>
</dbReference>
<protein>
    <recommendedName>
        <fullName evidence="9">Cytochrome P450</fullName>
    </recommendedName>
</protein>
<dbReference type="InterPro" id="IPR036396">
    <property type="entry name" value="Cyt_P450_sf"/>
</dbReference>
<dbReference type="EMBL" id="LUKF01000014">
    <property type="protein sequence ID" value="KYG63471.1"/>
    <property type="molecule type" value="Genomic_DNA"/>
</dbReference>
<dbReference type="PANTHER" id="PTHR24302">
    <property type="entry name" value="CYTOCHROME P450 FAMILY 3"/>
    <property type="match status" value="1"/>
</dbReference>
<dbReference type="GO" id="GO:0016705">
    <property type="term" value="F:oxidoreductase activity, acting on paired donors, with incorporation or reduction of molecular oxygen"/>
    <property type="evidence" value="ECO:0007669"/>
    <property type="project" value="InterPro"/>
</dbReference>
<reference evidence="7 8" key="1">
    <citation type="submission" date="2016-03" db="EMBL/GenBank/DDBJ databases">
        <authorList>
            <person name="Ploux O."/>
        </authorList>
    </citation>
    <scope>NUCLEOTIDE SEQUENCE [LARGE SCALE GENOMIC DNA]</scope>
    <source>
        <strain evidence="7 8">BER2</strain>
    </source>
</reference>
<evidence type="ECO:0000256" key="6">
    <source>
        <dbReference type="PIRSR" id="PIRSR602401-1"/>
    </source>
</evidence>
<evidence type="ECO:0000256" key="2">
    <source>
        <dbReference type="ARBA" id="ARBA00022617"/>
    </source>
</evidence>
<evidence type="ECO:0008006" key="9">
    <source>
        <dbReference type="Google" id="ProtNLM"/>
    </source>
</evidence>
<evidence type="ECO:0000256" key="4">
    <source>
        <dbReference type="ARBA" id="ARBA00023002"/>
    </source>
</evidence>
<dbReference type="AlphaFoldDB" id="A0A150WIE4"/>
<evidence type="ECO:0000256" key="5">
    <source>
        <dbReference type="ARBA" id="ARBA00023004"/>
    </source>
</evidence>
<keyword evidence="3 6" id="KW-0479">Metal-binding</keyword>
<dbReference type="InterPro" id="IPR050705">
    <property type="entry name" value="Cytochrome_P450_3A"/>
</dbReference>
<dbReference type="Pfam" id="PF00067">
    <property type="entry name" value="p450"/>
    <property type="match status" value="1"/>
</dbReference>